<comment type="similarity">
    <text evidence="2">Belongs to the bacterial solute-binding protein 1 family.</text>
</comment>
<keyword evidence="5" id="KW-1185">Reference proteome</keyword>
<evidence type="ECO:0000313" key="5">
    <source>
        <dbReference type="Proteomes" id="UP000199754"/>
    </source>
</evidence>
<dbReference type="InterPro" id="IPR006059">
    <property type="entry name" value="SBP"/>
</dbReference>
<evidence type="ECO:0000256" key="2">
    <source>
        <dbReference type="ARBA" id="ARBA00008520"/>
    </source>
</evidence>
<evidence type="ECO:0000256" key="3">
    <source>
        <dbReference type="SAM" id="SignalP"/>
    </source>
</evidence>
<keyword evidence="3" id="KW-0732">Signal</keyword>
<comment type="subcellular location">
    <subcellularLocation>
        <location evidence="1">Periplasm</location>
    </subcellularLocation>
</comment>
<evidence type="ECO:0000256" key="1">
    <source>
        <dbReference type="ARBA" id="ARBA00004418"/>
    </source>
</evidence>
<feature type="signal peptide" evidence="3">
    <location>
        <begin position="1"/>
        <end position="26"/>
    </location>
</feature>
<protein>
    <submittedName>
        <fullName evidence="4">Putative ABC transporter-binding protein</fullName>
    </submittedName>
</protein>
<dbReference type="InterPro" id="IPR050490">
    <property type="entry name" value="Bact_solute-bd_prot1"/>
</dbReference>
<dbReference type="GO" id="GO:0042597">
    <property type="term" value="C:periplasmic space"/>
    <property type="evidence" value="ECO:0007669"/>
    <property type="project" value="UniProtKB-SubCell"/>
</dbReference>
<proteinExistence type="inferred from homology"/>
<gene>
    <name evidence="4" type="ORF">SULPSESMR1_03529</name>
</gene>
<dbReference type="RefSeq" id="WP_089422017.1">
    <property type="nucleotide sequence ID" value="NZ_CP022415.1"/>
</dbReference>
<dbReference type="Gene3D" id="3.40.190.10">
    <property type="entry name" value="Periplasmic binding protein-like II"/>
    <property type="match status" value="2"/>
</dbReference>
<evidence type="ECO:0000313" key="4">
    <source>
        <dbReference type="EMBL" id="ASM74300.1"/>
    </source>
</evidence>
<dbReference type="OrthoDB" id="9808332at2"/>
<dbReference type="CDD" id="cd13585">
    <property type="entry name" value="PBP2_TMBP_like"/>
    <property type="match status" value="1"/>
</dbReference>
<dbReference type="KEGG" id="spse:SULPSESMR1_03529"/>
<dbReference type="SUPFAM" id="SSF53850">
    <property type="entry name" value="Periplasmic binding protein-like II"/>
    <property type="match status" value="1"/>
</dbReference>
<feature type="chain" id="PRO_5012307456" evidence="3">
    <location>
        <begin position="27"/>
        <end position="441"/>
    </location>
</feature>
<dbReference type="EMBL" id="CP022415">
    <property type="protein sequence ID" value="ASM74300.1"/>
    <property type="molecule type" value="Genomic_DNA"/>
</dbReference>
<dbReference type="AlphaFoldDB" id="A0A221K5Z2"/>
<sequence length="441" mass="47409">MTISKRRGLTGVSVAALVVVTGGAFAQELPGKFEGVTVDAKLIGGQQYEALYARIPEWEAATGAKVNVVSKKNHFELDREIKSDIGTGTLNWCVGSNHSSFAPQYPGIYRDLKDYIPASEIEAFVPGNIESATLDGKLALLPRAQFDVSALYYQKSLYEDADKATAFEAEYGYPLAVPETWDHVRDQSKFFANPPDFFGTQYAGKDEAINGRFYEMLVAEGGEYLDADGRPAFNSPAGVKALQWFVDLYAAKAVPVGVPNYLWDDLGQGFASGTVALNLDWPGWAGFFNDPASSQVAGNVGVAPPPVGSAGKRTGWSGFHGFSLTESCDTPEAAASLIWFLTNEESQILESASGPLPSRTAVWDHVIETAQGDPYRVEVLSAFQTAAETAFAVPQTPSWIEISNAVYPELQAAILGDKTAQQALDDAAKSATEIMEDAGEL</sequence>
<reference evidence="4 5" key="1">
    <citation type="submission" date="2017-07" db="EMBL/GenBank/DDBJ databases">
        <title>Genome Sequence of Sulfitobacter pseudonitzschiae Strain SMR1 Isolated from a culture of the Diatom Skeletonema marinoi.</title>
        <authorList>
            <person name="Topel M."/>
            <person name="Pinder M.I.M."/>
            <person name="Johansson O.N."/>
            <person name="Kourtchenko O."/>
            <person name="Godhe A."/>
            <person name="Clarke A.K."/>
        </authorList>
    </citation>
    <scope>NUCLEOTIDE SEQUENCE [LARGE SCALE GENOMIC DNA]</scope>
    <source>
        <strain evidence="4 5">SMR1</strain>
    </source>
</reference>
<organism evidence="4 5">
    <name type="scientific">Pseudosulfitobacter pseudonitzschiae</name>
    <dbReference type="NCBI Taxonomy" id="1402135"/>
    <lineage>
        <taxon>Bacteria</taxon>
        <taxon>Pseudomonadati</taxon>
        <taxon>Pseudomonadota</taxon>
        <taxon>Alphaproteobacteria</taxon>
        <taxon>Rhodobacterales</taxon>
        <taxon>Roseobacteraceae</taxon>
        <taxon>Pseudosulfitobacter</taxon>
    </lineage>
</organism>
<name>A0A221K5Z2_9RHOB</name>
<dbReference type="Proteomes" id="UP000199754">
    <property type="component" value="Chromosome"/>
</dbReference>
<accession>A0A221K5Z2</accession>
<dbReference type="PANTHER" id="PTHR43649">
    <property type="entry name" value="ARABINOSE-BINDING PROTEIN-RELATED"/>
    <property type="match status" value="1"/>
</dbReference>
<dbReference type="PANTHER" id="PTHR43649:SF12">
    <property type="entry name" value="DIACETYLCHITOBIOSE BINDING PROTEIN DASA"/>
    <property type="match status" value="1"/>
</dbReference>
<dbReference type="Pfam" id="PF01547">
    <property type="entry name" value="SBP_bac_1"/>
    <property type="match status" value="1"/>
</dbReference>